<keyword evidence="4" id="KW-1185">Reference proteome</keyword>
<evidence type="ECO:0000259" key="2">
    <source>
        <dbReference type="Pfam" id="PF07282"/>
    </source>
</evidence>
<feature type="domain" description="Cas12f1-like TNB" evidence="2">
    <location>
        <begin position="433"/>
        <end position="489"/>
    </location>
</feature>
<name>A0ABP0VFP4_9BRYO</name>
<dbReference type="Proteomes" id="UP001497444">
    <property type="component" value="Unassembled WGS sequence"/>
</dbReference>
<keyword evidence="1" id="KW-0238">DNA-binding</keyword>
<gene>
    <name evidence="3" type="ORF">CSSPJE1EN1_LOCUS28642</name>
</gene>
<protein>
    <recommendedName>
        <fullName evidence="2">Cas12f1-like TNB domain-containing protein</fullName>
    </recommendedName>
</protein>
<organism evidence="3 4">
    <name type="scientific">Sphagnum jensenii</name>
    <dbReference type="NCBI Taxonomy" id="128206"/>
    <lineage>
        <taxon>Eukaryota</taxon>
        <taxon>Viridiplantae</taxon>
        <taxon>Streptophyta</taxon>
        <taxon>Embryophyta</taxon>
        <taxon>Bryophyta</taxon>
        <taxon>Sphagnophytina</taxon>
        <taxon>Sphagnopsida</taxon>
        <taxon>Sphagnales</taxon>
        <taxon>Sphagnaceae</taxon>
        <taxon>Sphagnum</taxon>
    </lineage>
</organism>
<dbReference type="Pfam" id="PF07282">
    <property type="entry name" value="Cas12f1-like_TNB"/>
    <property type="match status" value="1"/>
</dbReference>
<accession>A0ABP0VFP4</accession>
<comment type="caution">
    <text evidence="3">The sequence shown here is derived from an EMBL/GenBank/DDBJ whole genome shotgun (WGS) entry which is preliminary data.</text>
</comment>
<evidence type="ECO:0000313" key="4">
    <source>
        <dbReference type="Proteomes" id="UP001497444"/>
    </source>
</evidence>
<evidence type="ECO:0000256" key="1">
    <source>
        <dbReference type="ARBA" id="ARBA00023125"/>
    </source>
</evidence>
<dbReference type="InterPro" id="IPR010095">
    <property type="entry name" value="Cas12f1-like_TNB"/>
</dbReference>
<reference evidence="3" key="1">
    <citation type="submission" date="2024-02" db="EMBL/GenBank/DDBJ databases">
        <authorList>
            <consortium name="ELIXIR-Norway"/>
            <consortium name="Elixir Norway"/>
        </authorList>
    </citation>
    <scope>NUCLEOTIDE SEQUENCE</scope>
</reference>
<proteinExistence type="predicted"/>
<sequence>MYERKAQKPDSPEMIETFHIYCAQRPEGYKPPFRDYTCNMINYICKVMVVATMNHLVLNFSKRFTNYLKRRHNLNQNQAWEVANDVYKDSYEGNDEHVLDYRKKLDDKPPYEKYIENDPTHILRLYSEIRDDCNRSFSLLPHKSSFTMSYVTIDRSVLIDLLNSFKKWGDNKSTAIQEINEMRTKDLETSFRDDPLKYWKMFFDIDKVKSFAGIIHTDGKAVSVMYRCSRLPKEKVSITRRKKKKARIDAYDNDDYDMIRGIDPGFRNMFVASTVKSKDTVGSEDTAGHKEILKCSSKEYYHRCRMTFAAKQKQRYYDDNAMFSQKIKAVPSNKVKDENDYLEFLKYALEHVVEFFEFHHGKQFRNLRFTTFVCKQKTMNYLCKTVTSMKHIEDKTVKCIIGFGDWSSQRDSVIRGHRRGPVQEFKKHLRKWCKTVDVDEFRTSKLCYHCHSETEKVSYGGVKMNSVLRCMNNECGMIVDRDINGANNIGSLFHNMIQGKERPEAFSRLLVADEKRSNRESVLHIEYINNSFNETFQFTVHVKNVSFTVMCNKVK</sequence>
<dbReference type="EMBL" id="CAXAQS010000804">
    <property type="protein sequence ID" value="CAK9253264.1"/>
    <property type="molecule type" value="Genomic_DNA"/>
</dbReference>
<evidence type="ECO:0000313" key="3">
    <source>
        <dbReference type="EMBL" id="CAK9253264.1"/>
    </source>
</evidence>